<keyword evidence="7" id="KW-0106">Calcium</keyword>
<dbReference type="GeneID" id="105907810"/>
<dbReference type="PANTHER" id="PTHR23220:SF79">
    <property type="entry name" value="INTEGRIN ALPHA-E"/>
    <property type="match status" value="1"/>
</dbReference>
<evidence type="ECO:0000259" key="18">
    <source>
        <dbReference type="PROSITE" id="PS50234"/>
    </source>
</evidence>
<dbReference type="GO" id="GO:0007229">
    <property type="term" value="P:integrin-mediated signaling pathway"/>
    <property type="evidence" value="ECO:0007669"/>
    <property type="project" value="UniProtKB-KW"/>
</dbReference>
<protein>
    <submittedName>
        <fullName evidence="20">Integrin alpha-E</fullName>
    </submittedName>
</protein>
<feature type="domain" description="VWFA" evidence="18">
    <location>
        <begin position="47"/>
        <end position="228"/>
    </location>
</feature>
<dbReference type="OrthoDB" id="5317514at2759"/>
<gene>
    <name evidence="20" type="primary">itgae.2</name>
</gene>
<dbReference type="PROSITE" id="PS50234">
    <property type="entry name" value="VWFA"/>
    <property type="match status" value="1"/>
</dbReference>
<evidence type="ECO:0000256" key="5">
    <source>
        <dbReference type="ARBA" id="ARBA00022729"/>
    </source>
</evidence>
<evidence type="ECO:0000256" key="7">
    <source>
        <dbReference type="ARBA" id="ARBA00022837"/>
    </source>
</evidence>
<evidence type="ECO:0000256" key="14">
    <source>
        <dbReference type="ARBA" id="ARBA00023180"/>
    </source>
</evidence>
<evidence type="ECO:0000256" key="9">
    <source>
        <dbReference type="ARBA" id="ARBA00022989"/>
    </source>
</evidence>
<dbReference type="Pfam" id="PF00092">
    <property type="entry name" value="VWA"/>
    <property type="match status" value="1"/>
</dbReference>
<keyword evidence="4" id="KW-0479">Metal-binding</keyword>
<evidence type="ECO:0000256" key="11">
    <source>
        <dbReference type="ARBA" id="ARBA00023136"/>
    </source>
</evidence>
<dbReference type="SMART" id="SM00191">
    <property type="entry name" value="Int_alpha"/>
    <property type="match status" value="3"/>
</dbReference>
<evidence type="ECO:0000313" key="20">
    <source>
        <dbReference type="RefSeq" id="XP_031428713.1"/>
    </source>
</evidence>
<dbReference type="GO" id="GO:0005178">
    <property type="term" value="F:integrin binding"/>
    <property type="evidence" value="ECO:0007669"/>
    <property type="project" value="TreeGrafter"/>
</dbReference>
<dbReference type="SUPFAM" id="SSF53300">
    <property type="entry name" value="vWA-like"/>
    <property type="match status" value="1"/>
</dbReference>
<evidence type="ECO:0000256" key="16">
    <source>
        <dbReference type="RuleBase" id="RU003762"/>
    </source>
</evidence>
<dbReference type="RefSeq" id="XP_031428713.1">
    <property type="nucleotide sequence ID" value="XM_031572853.2"/>
</dbReference>
<dbReference type="InterPro" id="IPR002035">
    <property type="entry name" value="VWF_A"/>
</dbReference>
<keyword evidence="5" id="KW-0732">Signal</keyword>
<dbReference type="AlphaFoldDB" id="A0A6P8FKB5"/>
<feature type="compositionally biased region" description="Acidic residues" evidence="17">
    <location>
        <begin position="34"/>
        <end position="45"/>
    </location>
</feature>
<evidence type="ECO:0000256" key="3">
    <source>
        <dbReference type="ARBA" id="ARBA00022692"/>
    </source>
</evidence>
<dbReference type="InterPro" id="IPR013517">
    <property type="entry name" value="FG-GAP"/>
</dbReference>
<dbReference type="Proteomes" id="UP000515152">
    <property type="component" value="Chromosome 9"/>
</dbReference>
<dbReference type="PRINTS" id="PR00453">
    <property type="entry name" value="VWFADOMAIN"/>
</dbReference>
<dbReference type="GO" id="GO:0098609">
    <property type="term" value="P:cell-cell adhesion"/>
    <property type="evidence" value="ECO:0007669"/>
    <property type="project" value="TreeGrafter"/>
</dbReference>
<dbReference type="Pfam" id="PF01839">
    <property type="entry name" value="FG-GAP"/>
    <property type="match status" value="1"/>
</dbReference>
<comment type="similarity">
    <text evidence="2 16">Belongs to the integrin alpha chain family.</text>
</comment>
<keyword evidence="19" id="KW-1185">Reference proteome</keyword>
<dbReference type="SUPFAM" id="SSF69318">
    <property type="entry name" value="Integrin alpha N-terminal domain"/>
    <property type="match status" value="1"/>
</dbReference>
<dbReference type="GO" id="GO:0033627">
    <property type="term" value="P:cell adhesion mediated by integrin"/>
    <property type="evidence" value="ECO:0007669"/>
    <property type="project" value="TreeGrafter"/>
</dbReference>
<keyword evidence="12" id="KW-1015">Disulfide bond</keyword>
<feature type="repeat" description="FG-GAP" evidence="15">
    <location>
        <begin position="345"/>
        <end position="408"/>
    </location>
</feature>
<dbReference type="Gene3D" id="2.60.40.1510">
    <property type="entry name" value="ntegrin, alpha v. Chain A, domain 3"/>
    <property type="match status" value="1"/>
</dbReference>
<evidence type="ECO:0000313" key="19">
    <source>
        <dbReference type="Proteomes" id="UP000515152"/>
    </source>
</evidence>
<sequence>MYPAKEAILCAYFIVNLHFSANRNNNNNNNNNNNDDDEDEDDDPGTEIAFVLDGSGSIDPPDFEHAKEFIVKVMNNTWAKCFDCNFAVVQYGNFARTELSLKENDNATKAIGKIPGIEQITRVTVTATAINHVLEQVFVPENGSKAGAKKFIIVVTDGVTFQDDMNLTTVLQKPEMKGITRFAIGVGPDVLAKDKALKEMREIASDPDDDHFFGVDNYNALSNILSRIEQGIVGIEGTNQGVGFQYELAEAGFSSHIALDRSLLFGAVGAFDWSGGMIVKYIQTNKTAFLNVTNSEPKTSGKEQRFSYLGYSVTSAQNSSETLYLSGAPRYNLTGGVFVFNGQTHKLQQSLLGDQVGSYFGSVLCVLNVEKDNIQKTDYLLVGAPYFHRDGEEGKVYVYKLHQHGFQKQDWEWSGLPKYAFARFGSAIANIGDIDGNNYNDVAVGAPLEEGDSGTSGSIYIYNGFSDGLHQQHSQRISAAEMGMTLKYFGQSVSPMAEAGPNRQEYISVGSEGKVSVFKTLPVVVLEPKISTVPSMIPLSHQASVISEKLKIKLKICFDAPRKPVDVSSIPILYHIDLDDGQAEKHLTFSDNKASRQDIFDLTPDIECIPSITLLFLPCFDCFSPIQVKLNFSLQSNSATALHYVLDAFTPTEISAVIPFERECKQEPCQANISLSDSQLSKNKIIIGDTQYLDISFNLINTGYSSYKTTLTLAYPNVLLFFKISKRPERSFSCENKVGETFSELKCKLFQPIFRRSSKAIFTLSWQLRGTKSDLKTAEIRATLANDNNGTQILGHRNFTFGIKNALKVELEGEASPTSLKNEDKADTKPLEIKFQPQNKDDANLNITITIKLETTHTRVFITKISPQSACISQHGGEIKGERHIQCIQTDLEEITINMEVHISEAQEKDEQIVVKGELGFDQNTYVALDGSQLKKEVTVTIRKLTVVKSMPAIIGGSVGGFVFLAIIIIILIKCGFFRRRHQVDQGQNGG</sequence>
<accession>A0A6P8FKB5</accession>
<dbReference type="GO" id="GO:0008305">
    <property type="term" value="C:integrin complex"/>
    <property type="evidence" value="ECO:0007669"/>
    <property type="project" value="InterPro"/>
</dbReference>
<dbReference type="Gene3D" id="3.40.50.410">
    <property type="entry name" value="von Willebrand factor, type A domain"/>
    <property type="match status" value="1"/>
</dbReference>
<evidence type="ECO:0000256" key="6">
    <source>
        <dbReference type="ARBA" id="ARBA00022737"/>
    </source>
</evidence>
<dbReference type="KEGG" id="char:105907810"/>
<evidence type="ECO:0000256" key="10">
    <source>
        <dbReference type="ARBA" id="ARBA00023037"/>
    </source>
</evidence>
<dbReference type="InterPro" id="IPR036465">
    <property type="entry name" value="vWFA_dom_sf"/>
</dbReference>
<keyword evidence="14" id="KW-0325">Glycoprotein</keyword>
<dbReference type="GO" id="GO:0007160">
    <property type="term" value="P:cell-matrix adhesion"/>
    <property type="evidence" value="ECO:0007669"/>
    <property type="project" value="TreeGrafter"/>
</dbReference>
<dbReference type="PRINTS" id="PR01185">
    <property type="entry name" value="INTEGRINA"/>
</dbReference>
<dbReference type="Gene3D" id="1.20.5.930">
    <property type="entry name" value="Bicelle-embedded integrin alpha(iib) transmembrane segment"/>
    <property type="match status" value="1"/>
</dbReference>
<dbReference type="PROSITE" id="PS51470">
    <property type="entry name" value="FG_GAP"/>
    <property type="match status" value="3"/>
</dbReference>
<keyword evidence="8 16" id="KW-0130">Cell adhesion</keyword>
<dbReference type="Pfam" id="PF20805">
    <property type="entry name" value="Integrin_A_Ig_2"/>
    <property type="match status" value="1"/>
</dbReference>
<keyword evidence="13 16" id="KW-0675">Receptor</keyword>
<keyword evidence="11 16" id="KW-0472">Membrane</keyword>
<feature type="repeat" description="FG-GAP" evidence="15">
    <location>
        <begin position="409"/>
        <end position="471"/>
    </location>
</feature>
<name>A0A6P8FKB5_CLUHA</name>
<dbReference type="InterPro" id="IPR048285">
    <property type="entry name" value="Integrin_alpha_Ig-like_2"/>
</dbReference>
<keyword evidence="9 16" id="KW-1133">Transmembrane helix</keyword>
<reference evidence="20" key="1">
    <citation type="submission" date="2025-08" db="UniProtKB">
        <authorList>
            <consortium name="RefSeq"/>
        </authorList>
    </citation>
    <scope>IDENTIFICATION</scope>
</reference>
<dbReference type="InterPro" id="IPR013519">
    <property type="entry name" value="Int_alpha_beta-p"/>
</dbReference>
<evidence type="ECO:0000256" key="2">
    <source>
        <dbReference type="ARBA" id="ARBA00008054"/>
    </source>
</evidence>
<evidence type="ECO:0000256" key="8">
    <source>
        <dbReference type="ARBA" id="ARBA00022889"/>
    </source>
</evidence>
<comment type="subcellular location">
    <subcellularLocation>
        <location evidence="1 16">Membrane</location>
        <topology evidence="1 16">Single-pass type I membrane protein</topology>
    </subcellularLocation>
</comment>
<dbReference type="GO" id="GO:0046872">
    <property type="term" value="F:metal ion binding"/>
    <property type="evidence" value="ECO:0007669"/>
    <property type="project" value="UniProtKB-KW"/>
</dbReference>
<feature type="compositionally biased region" description="Low complexity" evidence="17">
    <location>
        <begin position="24"/>
        <end position="33"/>
    </location>
</feature>
<dbReference type="Gene3D" id="2.60.40.1460">
    <property type="entry name" value="Integrin domains. Chain A, domain 2"/>
    <property type="match status" value="1"/>
</dbReference>
<dbReference type="Gene3D" id="2.130.10.130">
    <property type="entry name" value="Integrin alpha, N-terminal"/>
    <property type="match status" value="1"/>
</dbReference>
<dbReference type="InterPro" id="IPR000413">
    <property type="entry name" value="Integrin_alpha"/>
</dbReference>
<dbReference type="SUPFAM" id="SSF69179">
    <property type="entry name" value="Integrin domains"/>
    <property type="match status" value="2"/>
</dbReference>
<feature type="transmembrane region" description="Helical" evidence="16">
    <location>
        <begin position="953"/>
        <end position="973"/>
    </location>
</feature>
<keyword evidence="3 16" id="KW-0812">Transmembrane</keyword>
<dbReference type="SMART" id="SM00327">
    <property type="entry name" value="VWA"/>
    <property type="match status" value="1"/>
</dbReference>
<evidence type="ECO:0000256" key="13">
    <source>
        <dbReference type="ARBA" id="ARBA00023170"/>
    </source>
</evidence>
<dbReference type="GO" id="GO:0009897">
    <property type="term" value="C:external side of plasma membrane"/>
    <property type="evidence" value="ECO:0007669"/>
    <property type="project" value="TreeGrafter"/>
</dbReference>
<evidence type="ECO:0000256" key="1">
    <source>
        <dbReference type="ARBA" id="ARBA00004479"/>
    </source>
</evidence>
<dbReference type="PANTHER" id="PTHR23220">
    <property type="entry name" value="INTEGRIN ALPHA"/>
    <property type="match status" value="1"/>
</dbReference>
<evidence type="ECO:0000256" key="4">
    <source>
        <dbReference type="ARBA" id="ARBA00022723"/>
    </source>
</evidence>
<feature type="region of interest" description="Disordered" evidence="17">
    <location>
        <begin position="24"/>
        <end position="47"/>
    </location>
</feature>
<dbReference type="InterPro" id="IPR032695">
    <property type="entry name" value="Integrin_dom_sf"/>
</dbReference>
<dbReference type="CTD" id="100536705"/>
<feature type="repeat" description="FG-GAP" evidence="15">
    <location>
        <begin position="294"/>
        <end position="344"/>
    </location>
</feature>
<proteinExistence type="inferred from homology"/>
<dbReference type="InterPro" id="IPR028994">
    <property type="entry name" value="Integrin_alpha_N"/>
</dbReference>
<evidence type="ECO:0000256" key="12">
    <source>
        <dbReference type="ARBA" id="ARBA00023157"/>
    </source>
</evidence>
<evidence type="ECO:0000256" key="15">
    <source>
        <dbReference type="PROSITE-ProRule" id="PRU00803"/>
    </source>
</evidence>
<keyword evidence="6" id="KW-0677">Repeat</keyword>
<keyword evidence="10 16" id="KW-0401">Integrin</keyword>
<evidence type="ECO:0000256" key="17">
    <source>
        <dbReference type="SAM" id="MobiDB-lite"/>
    </source>
</evidence>
<organism evidence="19 20">
    <name type="scientific">Clupea harengus</name>
    <name type="common">Atlantic herring</name>
    <dbReference type="NCBI Taxonomy" id="7950"/>
    <lineage>
        <taxon>Eukaryota</taxon>
        <taxon>Metazoa</taxon>
        <taxon>Chordata</taxon>
        <taxon>Craniata</taxon>
        <taxon>Vertebrata</taxon>
        <taxon>Euteleostomi</taxon>
        <taxon>Actinopterygii</taxon>
        <taxon>Neopterygii</taxon>
        <taxon>Teleostei</taxon>
        <taxon>Clupei</taxon>
        <taxon>Clupeiformes</taxon>
        <taxon>Clupeoidei</taxon>
        <taxon>Clupeidae</taxon>
        <taxon>Clupea</taxon>
    </lineage>
</organism>